<evidence type="ECO:0000256" key="1">
    <source>
        <dbReference type="SAM" id="MobiDB-lite"/>
    </source>
</evidence>
<sequence>MVSTQCCAQLRTAKSVQCIKDRQFQRLTCTQHKNLEKFIRSQLDSKQLKRVLEGAEWMAPMRHERDFIIPDSYVELSDSESDDEDEEEDDLDDPVQTTIDDEEVADLNNDLLRFQLATAGRARRSSMALEHLRAVRDAALAKRTTTTSSSPSAIRSGPDEYLMSGALPDERPRPAVALKNRSVRFDLTRPGSFTPTYACPDSNRSVRVKMPPLTPLTPPSTVQDPVSAAADSPQRRLPVSPTLTVYSGGSESPSPTPTVHPGEPQFSPQHLPASPTPTVLHPAGSESPSSPTPTVHRGDDSESSPRFSPRYLPASPTPTIHPGASSPRISPRGGRLPRTSDYPGLLSLESSPRSSNSLRSPITPSIMSLQAHPRGLASPLQMRPRPATPSSSSALPSHLGSPLQMPPPPSSSSSSSSRSGVEAADSRRQGRRGSTLPRETPLVSYHLPHAGLR</sequence>
<gene>
    <name evidence="2" type="ORF">IWZ03DRAFT_436698</name>
</gene>
<evidence type="ECO:0000313" key="3">
    <source>
        <dbReference type="Proteomes" id="UP001363622"/>
    </source>
</evidence>
<feature type="region of interest" description="Disordered" evidence="1">
    <location>
        <begin position="191"/>
        <end position="361"/>
    </location>
</feature>
<keyword evidence="3" id="KW-1185">Reference proteome</keyword>
<feature type="compositionally biased region" description="Low complexity" evidence="1">
    <location>
        <begin position="345"/>
        <end position="361"/>
    </location>
</feature>
<evidence type="ECO:0000313" key="2">
    <source>
        <dbReference type="EMBL" id="KAK7508880.1"/>
    </source>
</evidence>
<feature type="region of interest" description="Disordered" evidence="1">
    <location>
        <begin position="377"/>
        <end position="453"/>
    </location>
</feature>
<dbReference type="EMBL" id="JBBPHU010000023">
    <property type="protein sequence ID" value="KAK7508880.1"/>
    <property type="molecule type" value="Genomic_DNA"/>
</dbReference>
<protein>
    <submittedName>
        <fullName evidence="2">Uncharacterized protein</fullName>
    </submittedName>
</protein>
<dbReference type="Proteomes" id="UP001363622">
    <property type="component" value="Unassembled WGS sequence"/>
</dbReference>
<feature type="compositionally biased region" description="Polar residues" evidence="1">
    <location>
        <begin position="143"/>
        <end position="153"/>
    </location>
</feature>
<organism evidence="2 3">
    <name type="scientific">Phyllosticta citriasiana</name>
    <dbReference type="NCBI Taxonomy" id="595635"/>
    <lineage>
        <taxon>Eukaryota</taxon>
        <taxon>Fungi</taxon>
        <taxon>Dikarya</taxon>
        <taxon>Ascomycota</taxon>
        <taxon>Pezizomycotina</taxon>
        <taxon>Dothideomycetes</taxon>
        <taxon>Dothideomycetes incertae sedis</taxon>
        <taxon>Botryosphaeriales</taxon>
        <taxon>Phyllostictaceae</taxon>
        <taxon>Phyllosticta</taxon>
    </lineage>
</organism>
<feature type="compositionally biased region" description="Low complexity" evidence="1">
    <location>
        <begin position="389"/>
        <end position="403"/>
    </location>
</feature>
<feature type="region of interest" description="Disordered" evidence="1">
    <location>
        <begin position="140"/>
        <end position="172"/>
    </location>
</feature>
<feature type="compositionally biased region" description="Acidic residues" evidence="1">
    <location>
        <begin position="77"/>
        <end position="95"/>
    </location>
</feature>
<name>A0ABR1K799_9PEZI</name>
<accession>A0ABR1K799</accession>
<reference evidence="2 3" key="1">
    <citation type="submission" date="2024-04" db="EMBL/GenBank/DDBJ databases">
        <title>Phyllosticta paracitricarpa is synonymous to the EU quarantine fungus P. citricarpa based on phylogenomic analyses.</title>
        <authorList>
            <consortium name="Lawrence Berkeley National Laboratory"/>
            <person name="Van Ingen-Buijs V.A."/>
            <person name="Van Westerhoven A.C."/>
            <person name="Haridas S."/>
            <person name="Skiadas P."/>
            <person name="Martin F."/>
            <person name="Groenewald J.Z."/>
            <person name="Crous P.W."/>
            <person name="Seidl M.F."/>
        </authorList>
    </citation>
    <scope>NUCLEOTIDE SEQUENCE [LARGE SCALE GENOMIC DNA]</scope>
    <source>
        <strain evidence="2 3">CBS 123371</strain>
    </source>
</reference>
<comment type="caution">
    <text evidence="2">The sequence shown here is derived from an EMBL/GenBank/DDBJ whole genome shotgun (WGS) entry which is preliminary data.</text>
</comment>
<proteinExistence type="predicted"/>
<feature type="region of interest" description="Disordered" evidence="1">
    <location>
        <begin position="75"/>
        <end position="95"/>
    </location>
</feature>